<organism evidence="5 6">
    <name type="scientific">Cryptosporangium aurantiacum</name>
    <dbReference type="NCBI Taxonomy" id="134849"/>
    <lineage>
        <taxon>Bacteria</taxon>
        <taxon>Bacillati</taxon>
        <taxon>Actinomycetota</taxon>
        <taxon>Actinomycetes</taxon>
        <taxon>Cryptosporangiales</taxon>
        <taxon>Cryptosporangiaceae</taxon>
        <taxon>Cryptosporangium</taxon>
    </lineage>
</organism>
<dbReference type="PANTHER" id="PTHR43537:SF5">
    <property type="entry name" value="UXU OPERON TRANSCRIPTIONAL REGULATOR"/>
    <property type="match status" value="1"/>
</dbReference>
<dbReference type="CDD" id="cd07377">
    <property type="entry name" value="WHTH_GntR"/>
    <property type="match status" value="1"/>
</dbReference>
<dbReference type="SUPFAM" id="SSF48008">
    <property type="entry name" value="GntR ligand-binding domain-like"/>
    <property type="match status" value="1"/>
</dbReference>
<evidence type="ECO:0000313" key="6">
    <source>
        <dbReference type="Proteomes" id="UP000184440"/>
    </source>
</evidence>
<dbReference type="InterPro" id="IPR036388">
    <property type="entry name" value="WH-like_DNA-bd_sf"/>
</dbReference>
<keyword evidence="1" id="KW-0805">Transcription regulation</keyword>
<dbReference type="Gene3D" id="1.10.10.10">
    <property type="entry name" value="Winged helix-like DNA-binding domain superfamily/Winged helix DNA-binding domain"/>
    <property type="match status" value="1"/>
</dbReference>
<keyword evidence="3" id="KW-0804">Transcription</keyword>
<dbReference type="GO" id="GO:0003700">
    <property type="term" value="F:DNA-binding transcription factor activity"/>
    <property type="evidence" value="ECO:0007669"/>
    <property type="project" value="InterPro"/>
</dbReference>
<dbReference type="InterPro" id="IPR036390">
    <property type="entry name" value="WH_DNA-bd_sf"/>
</dbReference>
<dbReference type="OrthoDB" id="4535513at2"/>
<evidence type="ECO:0000313" key="5">
    <source>
        <dbReference type="EMBL" id="SHN16873.1"/>
    </source>
</evidence>
<dbReference type="GO" id="GO:0003677">
    <property type="term" value="F:DNA binding"/>
    <property type="evidence" value="ECO:0007669"/>
    <property type="project" value="UniProtKB-KW"/>
</dbReference>
<dbReference type="SMART" id="SM00895">
    <property type="entry name" value="FCD"/>
    <property type="match status" value="1"/>
</dbReference>
<dbReference type="Pfam" id="PF07729">
    <property type="entry name" value="FCD"/>
    <property type="match status" value="1"/>
</dbReference>
<dbReference type="InterPro" id="IPR000524">
    <property type="entry name" value="Tscrpt_reg_HTH_GntR"/>
</dbReference>
<dbReference type="RefSeq" id="WP_073256295.1">
    <property type="nucleotide sequence ID" value="NZ_FRCS01000003.1"/>
</dbReference>
<dbReference type="EMBL" id="FRCS01000003">
    <property type="protein sequence ID" value="SHN16873.1"/>
    <property type="molecule type" value="Genomic_DNA"/>
</dbReference>
<dbReference type="Gene3D" id="1.20.120.530">
    <property type="entry name" value="GntR ligand-binding domain-like"/>
    <property type="match status" value="1"/>
</dbReference>
<dbReference type="SUPFAM" id="SSF46785">
    <property type="entry name" value="Winged helix' DNA-binding domain"/>
    <property type="match status" value="1"/>
</dbReference>
<keyword evidence="2" id="KW-0238">DNA-binding</keyword>
<dbReference type="InterPro" id="IPR008920">
    <property type="entry name" value="TF_FadR/GntR_C"/>
</dbReference>
<evidence type="ECO:0000259" key="4">
    <source>
        <dbReference type="PROSITE" id="PS50949"/>
    </source>
</evidence>
<accession>A0A1M7PI78</accession>
<dbReference type="STRING" id="134849.SAMN05443668_103392"/>
<dbReference type="Proteomes" id="UP000184440">
    <property type="component" value="Unassembled WGS sequence"/>
</dbReference>
<dbReference type="AlphaFoldDB" id="A0A1M7PI78"/>
<dbReference type="Pfam" id="PF00392">
    <property type="entry name" value="GntR"/>
    <property type="match status" value="1"/>
</dbReference>
<feature type="domain" description="HTH gntR-type" evidence="4">
    <location>
        <begin position="18"/>
        <end position="87"/>
    </location>
</feature>
<dbReference type="PROSITE" id="PS50949">
    <property type="entry name" value="HTH_GNTR"/>
    <property type="match status" value="1"/>
</dbReference>
<dbReference type="PRINTS" id="PR00035">
    <property type="entry name" value="HTHGNTR"/>
</dbReference>
<protein>
    <submittedName>
        <fullName evidence="5">Transcriptional regulator, GntR family</fullName>
    </submittedName>
</protein>
<keyword evidence="6" id="KW-1185">Reference proteome</keyword>
<proteinExistence type="predicted"/>
<sequence>MVIPLDGESLVGRSLRAAKTSELIAAHLRGKIVRGELVEGESLPSEQALLEQFDVSRPTLREAFRILEAESLIVIRRGARGARILAPDPAVAARYVGLLLQVTNTTMGDVYAARSVIEPAAAGRLATRRTEQDLAVLNRVVDDLEAAIEAGSPASDLAGWSRVTTEFHTLVLRRAGNNTLAIQSSVLDEVVSTHLAVALHRPANRTTTVREFRALVRSYRRLIELLEARDAEGAEQHWRAHMEAAGRSLLRDGMDSTTVLDLFA</sequence>
<gene>
    <name evidence="5" type="ORF">SAMN05443668_103392</name>
</gene>
<evidence type="ECO:0000256" key="1">
    <source>
        <dbReference type="ARBA" id="ARBA00023015"/>
    </source>
</evidence>
<dbReference type="InterPro" id="IPR011711">
    <property type="entry name" value="GntR_C"/>
</dbReference>
<reference evidence="5 6" key="1">
    <citation type="submission" date="2016-11" db="EMBL/GenBank/DDBJ databases">
        <authorList>
            <person name="Jaros S."/>
            <person name="Januszkiewicz K."/>
            <person name="Wedrychowicz H."/>
        </authorList>
    </citation>
    <scope>NUCLEOTIDE SEQUENCE [LARGE SCALE GENOMIC DNA]</scope>
    <source>
        <strain evidence="5 6">DSM 46144</strain>
    </source>
</reference>
<name>A0A1M7PI78_9ACTN</name>
<evidence type="ECO:0000256" key="2">
    <source>
        <dbReference type="ARBA" id="ARBA00023125"/>
    </source>
</evidence>
<dbReference type="PANTHER" id="PTHR43537">
    <property type="entry name" value="TRANSCRIPTIONAL REGULATOR, GNTR FAMILY"/>
    <property type="match status" value="1"/>
</dbReference>
<dbReference type="SMART" id="SM00345">
    <property type="entry name" value="HTH_GNTR"/>
    <property type="match status" value="1"/>
</dbReference>
<evidence type="ECO:0000256" key="3">
    <source>
        <dbReference type="ARBA" id="ARBA00023163"/>
    </source>
</evidence>